<evidence type="ECO:0000259" key="6">
    <source>
        <dbReference type="Pfam" id="PF00924"/>
    </source>
</evidence>
<feature type="transmembrane region" description="Helical" evidence="5">
    <location>
        <begin position="20"/>
        <end position="43"/>
    </location>
</feature>
<evidence type="ECO:0000256" key="4">
    <source>
        <dbReference type="ARBA" id="ARBA00023136"/>
    </source>
</evidence>
<dbReference type="OrthoDB" id="9775207at2"/>
<feature type="transmembrane region" description="Helical" evidence="5">
    <location>
        <begin position="107"/>
        <end position="126"/>
    </location>
</feature>
<feature type="transmembrane region" description="Helical" evidence="5">
    <location>
        <begin position="75"/>
        <end position="95"/>
    </location>
</feature>
<feature type="domain" description="Mechanosensitive ion channel MscS" evidence="6">
    <location>
        <begin position="188"/>
        <end position="256"/>
    </location>
</feature>
<dbReference type="HOGENOM" id="CLU_045354_1_0_10"/>
<dbReference type="Pfam" id="PF00924">
    <property type="entry name" value="MS_channel_2nd"/>
    <property type="match status" value="1"/>
</dbReference>
<dbReference type="GO" id="GO:0005886">
    <property type="term" value="C:plasma membrane"/>
    <property type="evidence" value="ECO:0007669"/>
    <property type="project" value="TreeGrafter"/>
</dbReference>
<keyword evidence="2 5" id="KW-0812">Transmembrane</keyword>
<dbReference type="RefSeq" id="WP_011744757.1">
    <property type="nucleotide sequence ID" value="NC_008639.1"/>
</dbReference>
<dbReference type="PANTHER" id="PTHR30414:SF0">
    <property type="entry name" value="MINICONDUCTANCE MECHANOSENSITIVE CHANNEL YBDG"/>
    <property type="match status" value="1"/>
</dbReference>
<dbReference type="eggNOG" id="COG0668">
    <property type="taxonomic scope" value="Bacteria"/>
</dbReference>
<dbReference type="PANTHER" id="PTHR30414">
    <property type="entry name" value="MINICONDUCTANCE MECHANOSENSITIVE CHANNEL YBDG"/>
    <property type="match status" value="1"/>
</dbReference>
<dbReference type="InterPro" id="IPR030192">
    <property type="entry name" value="YbdG"/>
</dbReference>
<dbReference type="Gene3D" id="2.30.30.60">
    <property type="match status" value="1"/>
</dbReference>
<evidence type="ECO:0000256" key="2">
    <source>
        <dbReference type="ARBA" id="ARBA00022692"/>
    </source>
</evidence>
<keyword evidence="3 5" id="KW-1133">Transmembrane helix</keyword>
<evidence type="ECO:0000256" key="1">
    <source>
        <dbReference type="ARBA" id="ARBA00004370"/>
    </source>
</evidence>
<feature type="transmembrane region" description="Helical" evidence="5">
    <location>
        <begin position="167"/>
        <end position="186"/>
    </location>
</feature>
<dbReference type="GO" id="GO:0008381">
    <property type="term" value="F:mechanosensitive monoatomic ion channel activity"/>
    <property type="evidence" value="ECO:0007669"/>
    <property type="project" value="InterPro"/>
</dbReference>
<dbReference type="KEGG" id="cph:Cpha266_0882"/>
<keyword evidence="8" id="KW-1185">Reference proteome</keyword>
<evidence type="ECO:0000256" key="5">
    <source>
        <dbReference type="SAM" id="Phobius"/>
    </source>
</evidence>
<comment type="subcellular location">
    <subcellularLocation>
        <location evidence="1">Membrane</location>
    </subcellularLocation>
</comment>
<dbReference type="InterPro" id="IPR006685">
    <property type="entry name" value="MscS_channel_2nd"/>
</dbReference>
<gene>
    <name evidence="7" type="ordered locus">Cpha266_0882</name>
</gene>
<evidence type="ECO:0000313" key="8">
    <source>
        <dbReference type="Proteomes" id="UP000008701"/>
    </source>
</evidence>
<protein>
    <submittedName>
        <fullName evidence="7">MscS Mechanosensitive ion channel</fullName>
    </submittedName>
</protein>
<keyword evidence="4 5" id="KW-0472">Membrane</keyword>
<dbReference type="AlphaFoldDB" id="A1BEV3"/>
<accession>A1BEV3</accession>
<dbReference type="STRING" id="290317.Cpha266_0882"/>
<dbReference type="InterPro" id="IPR010920">
    <property type="entry name" value="LSM_dom_sf"/>
</dbReference>
<reference evidence="7 8" key="1">
    <citation type="submission" date="2006-12" db="EMBL/GenBank/DDBJ databases">
        <title>Complete sequence of Chlorobium phaeobacteroides DSM 266.</title>
        <authorList>
            <consortium name="US DOE Joint Genome Institute"/>
            <person name="Copeland A."/>
            <person name="Lucas S."/>
            <person name="Lapidus A."/>
            <person name="Barry K."/>
            <person name="Detter J.C."/>
            <person name="Glavina del Rio T."/>
            <person name="Hammon N."/>
            <person name="Israni S."/>
            <person name="Pitluck S."/>
            <person name="Goltsman E."/>
            <person name="Schmutz J."/>
            <person name="Larimer F."/>
            <person name="Land M."/>
            <person name="Hauser L."/>
            <person name="Mikhailova N."/>
            <person name="Li T."/>
            <person name="Overmann J."/>
            <person name="Bryant D.A."/>
            <person name="Richardson P."/>
        </authorList>
    </citation>
    <scope>NUCLEOTIDE SEQUENCE [LARGE SCALE GENOMIC DNA]</scope>
    <source>
        <strain evidence="7 8">DSM 266</strain>
    </source>
</reference>
<evidence type="ECO:0000256" key="3">
    <source>
        <dbReference type="ARBA" id="ARBA00022989"/>
    </source>
</evidence>
<sequence length="420" mass="47092">MKQSIIRYLEHFPAITADQAILIYTIFASTLSLLIIVLVSGIIRRAMLRVLKRFADSSTTILDDLMVRHKVFKGLSNLLAPVLVHLFAAPVLEYYPGLIPLVRNGATLYLTVVIILVTLSAIDAFFEYFQEHRNLARLPLKSFIQVIKTVIVFLGAITVLSKLIGESPIVFISGLGAFTALLLLIFKDSILGLVAGIQLSTNDLVRLGDWIELPKYGADGDVIDISLVTVSVRNADRSISTIPAYALISEGFKNWRGMSESEGRRIKRSLNIDMTSVAFCDEAMFERLFHIELLQRYLLEKKEELNAYNKENFLNPEVPVNGRRLTNLGTFRAYLLAYLRRLPVVNAEMTLMVRYLQSTEHGLPLEIYLFSKEKDIVAYEAVQADVMDHLLAVLPFFGLRVYQSPTGYVPVQAVSESAGS</sequence>
<dbReference type="Proteomes" id="UP000008701">
    <property type="component" value="Chromosome"/>
</dbReference>
<evidence type="ECO:0000313" key="7">
    <source>
        <dbReference type="EMBL" id="ABL64930.1"/>
    </source>
</evidence>
<dbReference type="SUPFAM" id="SSF50182">
    <property type="entry name" value="Sm-like ribonucleoproteins"/>
    <property type="match status" value="1"/>
</dbReference>
<name>A1BEV3_CHLPD</name>
<dbReference type="InterPro" id="IPR023408">
    <property type="entry name" value="MscS_beta-dom_sf"/>
</dbReference>
<dbReference type="EMBL" id="CP000492">
    <property type="protein sequence ID" value="ABL64930.1"/>
    <property type="molecule type" value="Genomic_DNA"/>
</dbReference>
<proteinExistence type="predicted"/>
<organism evidence="7 8">
    <name type="scientific">Chlorobium phaeobacteroides (strain DSM 266 / SMG 266 / 2430)</name>
    <dbReference type="NCBI Taxonomy" id="290317"/>
    <lineage>
        <taxon>Bacteria</taxon>
        <taxon>Pseudomonadati</taxon>
        <taxon>Chlorobiota</taxon>
        <taxon>Chlorobiia</taxon>
        <taxon>Chlorobiales</taxon>
        <taxon>Chlorobiaceae</taxon>
        <taxon>Chlorobium/Pelodictyon group</taxon>
        <taxon>Chlorobium</taxon>
    </lineage>
</organism>
<feature type="transmembrane region" description="Helical" evidence="5">
    <location>
        <begin position="138"/>
        <end position="161"/>
    </location>
</feature>
<dbReference type="GO" id="GO:0071470">
    <property type="term" value="P:cellular response to osmotic stress"/>
    <property type="evidence" value="ECO:0007669"/>
    <property type="project" value="InterPro"/>
</dbReference>